<protein>
    <recommendedName>
        <fullName evidence="3">Lipoprotein</fullName>
    </recommendedName>
</protein>
<keyword evidence="2" id="KW-1185">Reference proteome</keyword>
<dbReference type="KEGG" id="slom:PXH66_16070"/>
<evidence type="ECO:0008006" key="3">
    <source>
        <dbReference type="Google" id="ProtNLM"/>
    </source>
</evidence>
<dbReference type="EMBL" id="CP119075">
    <property type="protein sequence ID" value="WED63855.1"/>
    <property type="molecule type" value="Genomic_DNA"/>
</dbReference>
<gene>
    <name evidence="1" type="ORF">PXH66_16070</name>
</gene>
<dbReference type="Proteomes" id="UP001218638">
    <property type="component" value="Chromosome"/>
</dbReference>
<reference evidence="1" key="1">
    <citation type="submission" date="2023-03" db="EMBL/GenBank/DDBJ databases">
        <title>Lomoglobus Profundus gen. nov., sp. nov., a novel member of the phylum Verrucomicrobia, isolated from deep-marine sediment of South China Sea.</title>
        <authorList>
            <person name="Ahmad T."/>
            <person name="Ishaq S.E."/>
            <person name="Wang F."/>
        </authorList>
    </citation>
    <scope>NUCLEOTIDE SEQUENCE</scope>
    <source>
        <strain evidence="1">LMO-M01</strain>
    </source>
</reference>
<organism evidence="1 2">
    <name type="scientific">Synoicihabitans lomoniglobus</name>
    <dbReference type="NCBI Taxonomy" id="2909285"/>
    <lineage>
        <taxon>Bacteria</taxon>
        <taxon>Pseudomonadati</taxon>
        <taxon>Verrucomicrobiota</taxon>
        <taxon>Opitutia</taxon>
        <taxon>Opitutales</taxon>
        <taxon>Opitutaceae</taxon>
        <taxon>Synoicihabitans</taxon>
    </lineage>
</organism>
<dbReference type="PROSITE" id="PS51257">
    <property type="entry name" value="PROKAR_LIPOPROTEIN"/>
    <property type="match status" value="1"/>
</dbReference>
<dbReference type="AlphaFoldDB" id="A0AAE9ZRE4"/>
<accession>A0AAE9ZRE4</accession>
<proteinExistence type="predicted"/>
<evidence type="ECO:0000313" key="1">
    <source>
        <dbReference type="EMBL" id="WED63855.1"/>
    </source>
</evidence>
<sequence>MKHPFVSLLVAGGCLVLVGCESIATRMKQREEVTRTWPPLTQERIARGEIKVGDDFDMVSVALGAPDGQETFTAKDGGIVTIWNYPKITQRFERDEIVNYEDVSEFDVRTGQRIHYQVPNRQKVYVSGKEPGMQIIFRNGRVSSLRWGGEAPEPAPTADNQVKSG</sequence>
<name>A0AAE9ZRE4_9BACT</name>
<dbReference type="RefSeq" id="WP_330930559.1">
    <property type="nucleotide sequence ID" value="NZ_CP119075.1"/>
</dbReference>
<evidence type="ECO:0000313" key="2">
    <source>
        <dbReference type="Proteomes" id="UP001218638"/>
    </source>
</evidence>